<dbReference type="Proteomes" id="UP000030694">
    <property type="component" value="Unassembled WGS sequence"/>
</dbReference>
<dbReference type="AlphaFoldDB" id="A0A024XEP6"/>
<accession>A0A024XEP6</accession>
<evidence type="ECO:0000313" key="1">
    <source>
        <dbReference type="EMBL" id="ETW64012.1"/>
    </source>
</evidence>
<dbReference type="EMBL" id="KI927458">
    <property type="protein sequence ID" value="ETW64012.1"/>
    <property type="molecule type" value="Genomic_DNA"/>
</dbReference>
<organism evidence="1 2">
    <name type="scientific">Plasmodium falciparum (isolate Camp / Malaysia)</name>
    <dbReference type="NCBI Taxonomy" id="5835"/>
    <lineage>
        <taxon>Eukaryota</taxon>
        <taxon>Sar</taxon>
        <taxon>Alveolata</taxon>
        <taxon>Apicomplexa</taxon>
        <taxon>Aconoidasida</taxon>
        <taxon>Haemosporida</taxon>
        <taxon>Plasmodiidae</taxon>
        <taxon>Plasmodium</taxon>
        <taxon>Plasmodium (Laverania)</taxon>
    </lineage>
</organism>
<evidence type="ECO:0000313" key="2">
    <source>
        <dbReference type="Proteomes" id="UP000030694"/>
    </source>
</evidence>
<name>A0A024XEP6_PLAFC</name>
<sequence>MCKKITKINKNIYLKFLCAAVKYIFNIYLNHSYRIISNLKCVLFLFNEIIKKEKKKKTKFVIHVYREDIIY</sequence>
<proteinExistence type="predicted"/>
<reference evidence="1 2" key="1">
    <citation type="submission" date="2013-02" db="EMBL/GenBank/DDBJ databases">
        <title>The Genome Annotation of Plasmodium falciparum CAMP/Malaysia.</title>
        <authorList>
            <consortium name="The Broad Institute Genome Sequencing Platform"/>
            <consortium name="The Broad Institute Genome Sequencing Center for Infectious Disease"/>
            <person name="Neafsey D."/>
            <person name="Hoffman S."/>
            <person name="Volkman S."/>
            <person name="Rosenthal P."/>
            <person name="Walker B."/>
            <person name="Young S.K."/>
            <person name="Zeng Q."/>
            <person name="Gargeya S."/>
            <person name="Fitzgerald M."/>
            <person name="Haas B."/>
            <person name="Abouelleil A."/>
            <person name="Allen A.W."/>
            <person name="Alvarado L."/>
            <person name="Arachchi H.M."/>
            <person name="Berlin A.M."/>
            <person name="Chapman S.B."/>
            <person name="Gainer-Dewar J."/>
            <person name="Goldberg J."/>
            <person name="Griggs A."/>
            <person name="Gujja S."/>
            <person name="Hansen M."/>
            <person name="Howarth C."/>
            <person name="Imamovic A."/>
            <person name="Ireland A."/>
            <person name="Larimer J."/>
            <person name="McCowan C."/>
            <person name="Murphy C."/>
            <person name="Pearson M."/>
            <person name="Poon T.W."/>
            <person name="Priest M."/>
            <person name="Roberts A."/>
            <person name="Saif S."/>
            <person name="Shea T."/>
            <person name="Sisk P."/>
            <person name="Sykes S."/>
            <person name="Wortman J."/>
            <person name="Nusbaum C."/>
            <person name="Birren B."/>
        </authorList>
    </citation>
    <scope>NUCLEOTIDE SEQUENCE [LARGE SCALE GENOMIC DNA]</scope>
    <source>
        <strain evidence="1 2">CAMP/Malaysia</strain>
    </source>
</reference>
<protein>
    <submittedName>
        <fullName evidence="1">Uncharacterized protein</fullName>
    </submittedName>
</protein>
<reference evidence="1 2" key="2">
    <citation type="submission" date="2013-02" db="EMBL/GenBank/DDBJ databases">
        <title>The Genome Sequence of Plasmodium falciparum CAMP/Malaysia.</title>
        <authorList>
            <consortium name="The Broad Institute Genome Sequencing Platform"/>
            <consortium name="The Broad Institute Genome Sequencing Center for Infectious Disease"/>
            <person name="Neafsey D."/>
            <person name="Cheeseman I."/>
            <person name="Volkman S."/>
            <person name="Adams J."/>
            <person name="Walker B."/>
            <person name="Young S.K."/>
            <person name="Zeng Q."/>
            <person name="Gargeya S."/>
            <person name="Fitzgerald M."/>
            <person name="Haas B."/>
            <person name="Abouelleil A."/>
            <person name="Alvarado L."/>
            <person name="Arachchi H.M."/>
            <person name="Berlin A.M."/>
            <person name="Chapman S.B."/>
            <person name="Dewar J."/>
            <person name="Goldberg J."/>
            <person name="Griggs A."/>
            <person name="Gujja S."/>
            <person name="Hansen M."/>
            <person name="Howarth C."/>
            <person name="Imamovic A."/>
            <person name="Larimer J."/>
            <person name="McCowan C."/>
            <person name="Murphy C."/>
            <person name="Neiman D."/>
            <person name="Pearson M."/>
            <person name="Priest M."/>
            <person name="Roberts A."/>
            <person name="Saif S."/>
            <person name="Shea T."/>
            <person name="Sisk P."/>
            <person name="Sykes S."/>
            <person name="Wortman J."/>
            <person name="Nusbaum C."/>
            <person name="Birren B."/>
        </authorList>
    </citation>
    <scope>NUCLEOTIDE SEQUENCE [LARGE SCALE GENOMIC DNA]</scope>
    <source>
        <strain evidence="1 2">CAMP/Malaysia</strain>
    </source>
</reference>
<gene>
    <name evidence="1" type="ORF">PFMC_00036</name>
</gene>